<accession>A0AA47P9P4</accession>
<gene>
    <name evidence="1" type="primary">GTF2IRD2_2</name>
    <name evidence="1" type="ORF">N1851_000492</name>
</gene>
<keyword evidence="2" id="KW-1185">Reference proteome</keyword>
<name>A0AA47P9P4_MERPO</name>
<organism evidence="1 2">
    <name type="scientific">Merluccius polli</name>
    <name type="common">Benguela hake</name>
    <name type="synonym">Merluccius cadenati</name>
    <dbReference type="NCBI Taxonomy" id="89951"/>
    <lineage>
        <taxon>Eukaryota</taxon>
        <taxon>Metazoa</taxon>
        <taxon>Chordata</taxon>
        <taxon>Craniata</taxon>
        <taxon>Vertebrata</taxon>
        <taxon>Euteleostomi</taxon>
        <taxon>Actinopterygii</taxon>
        <taxon>Neopterygii</taxon>
        <taxon>Teleostei</taxon>
        <taxon>Neoteleostei</taxon>
        <taxon>Acanthomorphata</taxon>
        <taxon>Zeiogadaria</taxon>
        <taxon>Gadariae</taxon>
        <taxon>Gadiformes</taxon>
        <taxon>Gadoidei</taxon>
        <taxon>Merlucciidae</taxon>
        <taxon>Merluccius</taxon>
    </lineage>
</organism>
<evidence type="ECO:0000313" key="2">
    <source>
        <dbReference type="Proteomes" id="UP001174136"/>
    </source>
</evidence>
<sequence>MKSDAPLATVKKMKTDRENIICASFVVNELIATKLKPQADGEFVKECFVATAELLTPDKVKLFQSVSLSRRTVADRITDMAQDIEKTLKDTARDFEYFSLACDETTDITNTAQFAIFVRGITAEFETKEELLSLQAMHGTTEGEDLFNQVVVAMNNFEL</sequence>
<dbReference type="AlphaFoldDB" id="A0AA47P9P4"/>
<dbReference type="EMBL" id="JAOPHQ010000021">
    <property type="protein sequence ID" value="KAK0156211.1"/>
    <property type="molecule type" value="Genomic_DNA"/>
</dbReference>
<protein>
    <submittedName>
        <fullName evidence="1">General transcription factor II-I repeat domain-containing protein 2</fullName>
    </submittedName>
</protein>
<dbReference type="PANTHER" id="PTHR45913:SF9">
    <property type="entry name" value="GENERAL TRANSCRIPTION FACTOR II-I REPEAT DOMAIN-CONTAINING PROTEIN 2-LIKE-RELATED"/>
    <property type="match status" value="1"/>
</dbReference>
<comment type="caution">
    <text evidence="1">The sequence shown here is derived from an EMBL/GenBank/DDBJ whole genome shotgun (WGS) entry which is preliminary data.</text>
</comment>
<proteinExistence type="predicted"/>
<reference evidence="1" key="1">
    <citation type="journal article" date="2023" name="Front. Mar. Sci.">
        <title>A new Merluccius polli reference genome to investigate the effects of global change in West African waters.</title>
        <authorList>
            <person name="Mateo J.L."/>
            <person name="Blanco-Fernandez C."/>
            <person name="Garcia-Vazquez E."/>
            <person name="Machado-Schiaffino G."/>
        </authorList>
    </citation>
    <scope>NUCLEOTIDE SEQUENCE</scope>
    <source>
        <strain evidence="1">C29</strain>
        <tissue evidence="1">Fin</tissue>
    </source>
</reference>
<dbReference type="Proteomes" id="UP001174136">
    <property type="component" value="Unassembled WGS sequence"/>
</dbReference>
<dbReference type="PANTHER" id="PTHR45913">
    <property type="entry name" value="EPM2A-INTERACTING PROTEIN 1"/>
    <property type="match status" value="1"/>
</dbReference>
<evidence type="ECO:0000313" key="1">
    <source>
        <dbReference type="EMBL" id="KAK0156211.1"/>
    </source>
</evidence>